<reference evidence="2" key="1">
    <citation type="submission" date="2013-07" db="EMBL/GenBank/DDBJ databases">
        <title>The genome of Eucalyptus grandis.</title>
        <authorList>
            <person name="Schmutz J."/>
            <person name="Hayes R."/>
            <person name="Myburg A."/>
            <person name="Tuskan G."/>
            <person name="Grattapaglia D."/>
            <person name="Rokhsar D.S."/>
        </authorList>
    </citation>
    <scope>NUCLEOTIDE SEQUENCE</scope>
    <source>
        <tissue evidence="2">Leaf extractions</tissue>
    </source>
</reference>
<feature type="region of interest" description="Disordered" evidence="1">
    <location>
        <begin position="99"/>
        <end position="145"/>
    </location>
</feature>
<evidence type="ECO:0000313" key="2">
    <source>
        <dbReference type="EMBL" id="KCW83063.1"/>
    </source>
</evidence>
<dbReference type="InParanoid" id="A0A059CX67"/>
<sequence length="145" mass="16130">MLVNIYFSYSLSKPNDIGTLSSIQMMVTSPPTFLGGTLLIRCSYVEITSERQDHIQALTIINGEAPHQKASEIDIGLKPRTRRTDACSGSRKCHYSVGQSCNRSSFSPKASLNASSKPSLLRHHQRQTKTHKDIILQPSEQNSKE</sequence>
<feature type="compositionally biased region" description="Polar residues" evidence="1">
    <location>
        <begin position="99"/>
        <end position="118"/>
    </location>
</feature>
<proteinExistence type="predicted"/>
<dbReference type="EMBL" id="KK198754">
    <property type="protein sequence ID" value="KCW83063.1"/>
    <property type="molecule type" value="Genomic_DNA"/>
</dbReference>
<feature type="compositionally biased region" description="Basic residues" evidence="1">
    <location>
        <begin position="120"/>
        <end position="129"/>
    </location>
</feature>
<organism evidence="2">
    <name type="scientific">Eucalyptus grandis</name>
    <name type="common">Flooded gum</name>
    <dbReference type="NCBI Taxonomy" id="71139"/>
    <lineage>
        <taxon>Eukaryota</taxon>
        <taxon>Viridiplantae</taxon>
        <taxon>Streptophyta</taxon>
        <taxon>Embryophyta</taxon>
        <taxon>Tracheophyta</taxon>
        <taxon>Spermatophyta</taxon>
        <taxon>Magnoliopsida</taxon>
        <taxon>eudicotyledons</taxon>
        <taxon>Gunneridae</taxon>
        <taxon>Pentapetalae</taxon>
        <taxon>rosids</taxon>
        <taxon>malvids</taxon>
        <taxon>Myrtales</taxon>
        <taxon>Myrtaceae</taxon>
        <taxon>Myrtoideae</taxon>
        <taxon>Eucalypteae</taxon>
        <taxon>Eucalyptus</taxon>
    </lineage>
</organism>
<dbReference type="AlphaFoldDB" id="A0A059CX67"/>
<evidence type="ECO:0000256" key="1">
    <source>
        <dbReference type="SAM" id="MobiDB-lite"/>
    </source>
</evidence>
<name>A0A059CX67_EUCGR</name>
<accession>A0A059CX67</accession>
<gene>
    <name evidence="2" type="ORF">EUGRSUZ_B00028</name>
</gene>
<protein>
    <submittedName>
        <fullName evidence="2">Uncharacterized protein</fullName>
    </submittedName>
</protein>
<dbReference type="Gramene" id="KCW83063">
    <property type="protein sequence ID" value="KCW83063"/>
    <property type="gene ID" value="EUGRSUZ_B00028"/>
</dbReference>